<proteinExistence type="predicted"/>
<keyword evidence="4" id="KW-1185">Reference proteome</keyword>
<keyword evidence="1" id="KW-0472">Membrane</keyword>
<feature type="transmembrane region" description="Helical" evidence="1">
    <location>
        <begin position="174"/>
        <end position="195"/>
    </location>
</feature>
<feature type="transmembrane region" description="Helical" evidence="1">
    <location>
        <begin position="145"/>
        <end position="167"/>
    </location>
</feature>
<reference evidence="5" key="2">
    <citation type="submission" date="2018-05" db="EMBL/GenBank/DDBJ databases">
        <title>Genome Sequencing of selected type strains of the family Eggerthellaceae.</title>
        <authorList>
            <person name="Danylec N."/>
            <person name="Stoll D.A."/>
            <person name="Doetsch A."/>
            <person name="Huch M."/>
        </authorList>
    </citation>
    <scope>NUCLEOTIDE SEQUENCE [LARGE SCALE GENOMIC DNA]</scope>
    <source>
        <strain evidence="5">DSM 16107</strain>
    </source>
</reference>
<name>A0A3N0IV76_9ACTN</name>
<dbReference type="AlphaFoldDB" id="A0A3N0IV76"/>
<dbReference type="Proteomes" id="UP000270112">
    <property type="component" value="Unassembled WGS sequence"/>
</dbReference>
<dbReference type="RefSeq" id="WP_114547043.1">
    <property type="nucleotide sequence ID" value="NZ_PPTT01000023.1"/>
</dbReference>
<feature type="transmembrane region" description="Helical" evidence="1">
    <location>
        <begin position="59"/>
        <end position="79"/>
    </location>
</feature>
<feature type="transmembrane region" description="Helical" evidence="1">
    <location>
        <begin position="231"/>
        <end position="252"/>
    </location>
</feature>
<accession>A0A3N0IV76</accession>
<keyword evidence="1" id="KW-0812">Transmembrane</keyword>
<reference evidence="3" key="3">
    <citation type="journal article" date="2019" name="Microbiol. Resour. Announc.">
        <title>Draft Genome Sequences of Type Strains of Gordonibacter faecihominis, Paraeggerthella hongkongensis, Parvibacter caecicola,Slackia equolifaciens, Slackia faecicanis, and Slackia isoflavoniconvertens.</title>
        <authorList>
            <person name="Danylec N."/>
            <person name="Stoll D.A."/>
            <person name="Dotsch A."/>
            <person name="Huch M."/>
        </authorList>
    </citation>
    <scope>NUCLEOTIDE SEQUENCE</scope>
    <source>
        <strain evidence="3">DSM 16107</strain>
    </source>
</reference>
<organism evidence="3 5">
    <name type="scientific">Eggerthella sinensis</name>
    <dbReference type="NCBI Taxonomy" id="242230"/>
    <lineage>
        <taxon>Bacteria</taxon>
        <taxon>Bacillati</taxon>
        <taxon>Actinomycetota</taxon>
        <taxon>Coriobacteriia</taxon>
        <taxon>Eggerthellales</taxon>
        <taxon>Eggerthellaceae</taxon>
        <taxon>Eggerthella</taxon>
    </lineage>
</organism>
<dbReference type="PANTHER" id="PTHR37305:SF1">
    <property type="entry name" value="MEMBRANE PROTEIN"/>
    <property type="match status" value="1"/>
</dbReference>
<evidence type="ECO:0000313" key="4">
    <source>
        <dbReference type="Proteomes" id="UP000253817"/>
    </source>
</evidence>
<reference evidence="2 4" key="1">
    <citation type="journal article" date="2018" name="Elife">
        <title>Discovery and characterization of a prevalent human gut bacterial enzyme sufficient for the inactivation of a family of plant toxins.</title>
        <authorList>
            <person name="Koppel N."/>
            <person name="Bisanz J.E."/>
            <person name="Pandelia M.E."/>
            <person name="Turnbaugh P.J."/>
            <person name="Balskus E.P."/>
        </authorList>
    </citation>
    <scope>NUCLEOTIDE SEQUENCE [LARGE SCALE GENOMIC DNA]</scope>
    <source>
        <strain evidence="2 4">DSM 16107</strain>
    </source>
</reference>
<dbReference type="EMBL" id="QICC01000094">
    <property type="protein sequence ID" value="RNM40252.1"/>
    <property type="molecule type" value="Genomic_DNA"/>
</dbReference>
<evidence type="ECO:0000313" key="5">
    <source>
        <dbReference type="Proteomes" id="UP000270112"/>
    </source>
</evidence>
<keyword evidence="1" id="KW-1133">Transmembrane helix</keyword>
<comment type="caution">
    <text evidence="3">The sequence shown here is derived from an EMBL/GenBank/DDBJ whole genome shotgun (WGS) entry which is preliminary data.</text>
</comment>
<evidence type="ECO:0000256" key="1">
    <source>
        <dbReference type="SAM" id="Phobius"/>
    </source>
</evidence>
<dbReference type="EMBL" id="PPTT01000023">
    <property type="protein sequence ID" value="RDB67602.1"/>
    <property type="molecule type" value="Genomic_DNA"/>
</dbReference>
<protein>
    <submittedName>
        <fullName evidence="3">ABC transporter permease</fullName>
    </submittedName>
</protein>
<sequence length="259" mass="27617">MMLNYMRSEWYRIVHGREFYVFTGVLCALVLAANLLLVSVGASDPNFPYATVRFSLSNLISSLSLLFFMAGLLVWILFADDRKDGTFKNAIAHGLSRRDLFVGKCLVSTALGLISMAVILIMYVGSALVLLEGPGLEAVGYLLQGIGAALPFTVACIVLAAAVCATLPKSTAGFLVWLAVVSVIPMVLHMVGMVVEPVGAVASWLPANFFQHEVAINQSGVAEFLWNTPAGLAKCLISGFVGIALFGAVGLWRAGKTEL</sequence>
<dbReference type="OrthoDB" id="1707305at2"/>
<dbReference type="Proteomes" id="UP000253817">
    <property type="component" value="Unassembled WGS sequence"/>
</dbReference>
<feature type="transmembrane region" description="Helical" evidence="1">
    <location>
        <begin position="20"/>
        <end position="39"/>
    </location>
</feature>
<dbReference type="PANTHER" id="PTHR37305">
    <property type="entry name" value="INTEGRAL MEMBRANE PROTEIN-RELATED"/>
    <property type="match status" value="1"/>
</dbReference>
<feature type="transmembrane region" description="Helical" evidence="1">
    <location>
        <begin position="100"/>
        <end position="125"/>
    </location>
</feature>
<gene>
    <name evidence="2" type="ORF">C1876_12450</name>
    <name evidence="3" type="ORF">DMP09_15145</name>
</gene>
<evidence type="ECO:0000313" key="3">
    <source>
        <dbReference type="EMBL" id="RNM40252.1"/>
    </source>
</evidence>
<evidence type="ECO:0000313" key="2">
    <source>
        <dbReference type="EMBL" id="RDB67602.1"/>
    </source>
</evidence>